<keyword evidence="5" id="KW-1185">Reference proteome</keyword>
<feature type="transmembrane region" description="Helical" evidence="2">
    <location>
        <begin position="40"/>
        <end position="64"/>
    </location>
</feature>
<sequence length="661" mass="69061">MTLLILAYFGGILTIVSPCILPVLPFVFSRAGQSFSRSVLPMLTGMVLMFALVATLAAVGGNWVVQANQYGRWLALALVAVFGATLLFPKLAERLTHPLVTLGNRLTQSAQGDGAASGHQARSAGAGGSFLLGIATGLLWAPCAGPILGLVLTGAALQGASVGTTLLLLAYAAGAATSLALALLVGGRVFATMKRSLGAGEWIRRGLGGLMLAGVAAIALGLDTGVLAQLSSASTGGIEQRLVERLGGRRNSGGPGGNAVLAPATPGAANAPNAPDAPDAPDATIAANAANTAIASSQETAAADSAERSGQAMSAANRAMVRTASSESAPLPIEGQLPSLDGAVQWLNSAPLTAQALRGKVVLVDFWTYSCINCLRTLPYVKAWAERYRDQGLVVIGVHAPEFAFERDIGNVKKAVQDLGVRYPVAIDNNYAIWRGFNNQYWPAHYFVDAQGRVRYHHFGEGNYTESERVIQQLLREAGAAQVADGITDVKASGVQQAADKGDVRSPETYIGYARAENFSSPGGVVKDAPNDYHAPSAVLSQTPQSPPALNTWALAGQWKVGPEQATATQAGARIVYRFHARDLHLVLGPDASGKPVRFRVTLDAQAPGDAHGTDVAADGTGTVTSQRLYQLVRQTGEIRDRTFRIEFLDPGVSAYAFTFG</sequence>
<dbReference type="Proteomes" id="UP000035085">
    <property type="component" value="Chromosome"/>
</dbReference>
<feature type="region of interest" description="Disordered" evidence="1">
    <location>
        <begin position="247"/>
        <end position="282"/>
    </location>
</feature>
<evidence type="ECO:0000256" key="1">
    <source>
        <dbReference type="SAM" id="MobiDB-lite"/>
    </source>
</evidence>
<feature type="transmembrane region" description="Helical" evidence="2">
    <location>
        <begin position="130"/>
        <end position="156"/>
    </location>
</feature>
<feature type="transmembrane region" description="Helical" evidence="2">
    <location>
        <begin position="6"/>
        <end position="28"/>
    </location>
</feature>
<evidence type="ECO:0000313" key="5">
    <source>
        <dbReference type="Proteomes" id="UP000035085"/>
    </source>
</evidence>
<reference evidence="5" key="1">
    <citation type="submission" date="2015-02" db="EMBL/GenBank/DDBJ databases">
        <title>Complete Genome Sequencing of Pandoraea vervacti NS15 sp. nov.</title>
        <authorList>
            <person name="Chan K.-G."/>
        </authorList>
    </citation>
    <scope>NUCLEOTIDE SEQUENCE [LARGE SCALE GENOMIC DNA]</scope>
    <source>
        <strain evidence="5">NS15</strain>
    </source>
</reference>
<dbReference type="PANTHER" id="PTHR42852:SF13">
    <property type="entry name" value="PROTEIN DIPZ"/>
    <property type="match status" value="1"/>
</dbReference>
<dbReference type="CDD" id="cd03012">
    <property type="entry name" value="TlpA_like_DipZ_like"/>
    <property type="match status" value="1"/>
</dbReference>
<dbReference type="InterPro" id="IPR050553">
    <property type="entry name" value="Thioredoxin_ResA/DsbE_sf"/>
</dbReference>
<dbReference type="SUPFAM" id="SSF52833">
    <property type="entry name" value="Thioredoxin-like"/>
    <property type="match status" value="1"/>
</dbReference>
<name>A0ABN4G052_9BURK</name>
<dbReference type="EMBL" id="CP010897">
    <property type="protein sequence ID" value="AJP58369.1"/>
    <property type="molecule type" value="Genomic_DNA"/>
</dbReference>
<dbReference type="InterPro" id="IPR013766">
    <property type="entry name" value="Thioredoxin_domain"/>
</dbReference>
<dbReference type="Pfam" id="PF08534">
    <property type="entry name" value="Redoxin"/>
    <property type="match status" value="1"/>
</dbReference>
<feature type="domain" description="Thioredoxin" evidence="3">
    <location>
        <begin position="325"/>
        <end position="476"/>
    </location>
</feature>
<proteinExistence type="predicted"/>
<gene>
    <name evidence="4" type="ORF">UC34_18205</name>
</gene>
<dbReference type="Gene3D" id="3.40.30.10">
    <property type="entry name" value="Glutaredoxin"/>
    <property type="match status" value="1"/>
</dbReference>
<dbReference type="InterPro" id="IPR036249">
    <property type="entry name" value="Thioredoxin-like_sf"/>
</dbReference>
<dbReference type="RefSeq" id="WP_044456674.1">
    <property type="nucleotide sequence ID" value="NZ_CP010897.2"/>
</dbReference>
<evidence type="ECO:0000256" key="2">
    <source>
        <dbReference type="SAM" id="Phobius"/>
    </source>
</evidence>
<dbReference type="Gene3D" id="2.60.120.260">
    <property type="entry name" value="Galactose-binding domain-like"/>
    <property type="match status" value="1"/>
</dbReference>
<evidence type="ECO:0000313" key="4">
    <source>
        <dbReference type="EMBL" id="AJP58369.1"/>
    </source>
</evidence>
<dbReference type="PANTHER" id="PTHR42852">
    <property type="entry name" value="THIOL:DISULFIDE INTERCHANGE PROTEIN DSBE"/>
    <property type="match status" value="1"/>
</dbReference>
<dbReference type="InterPro" id="IPR041017">
    <property type="entry name" value="Thioredoxin_10"/>
</dbReference>
<dbReference type="PROSITE" id="PS51352">
    <property type="entry name" value="THIOREDOXIN_2"/>
    <property type="match status" value="1"/>
</dbReference>
<keyword evidence="2" id="KW-0472">Membrane</keyword>
<feature type="transmembrane region" description="Helical" evidence="2">
    <location>
        <begin position="168"/>
        <end position="190"/>
    </location>
</feature>
<evidence type="ECO:0000259" key="3">
    <source>
        <dbReference type="PROSITE" id="PS51352"/>
    </source>
</evidence>
<keyword evidence="2" id="KW-1133">Transmembrane helix</keyword>
<feature type="compositionally biased region" description="Low complexity" evidence="1">
    <location>
        <begin position="262"/>
        <end position="282"/>
    </location>
</feature>
<dbReference type="Pfam" id="PF17991">
    <property type="entry name" value="Thioredoxin_10"/>
    <property type="match status" value="1"/>
</dbReference>
<accession>A0ABN4G052</accession>
<organism evidence="4 5">
    <name type="scientific">Pandoraea vervacti</name>
    <dbReference type="NCBI Taxonomy" id="656178"/>
    <lineage>
        <taxon>Bacteria</taxon>
        <taxon>Pseudomonadati</taxon>
        <taxon>Pseudomonadota</taxon>
        <taxon>Betaproteobacteria</taxon>
        <taxon>Burkholderiales</taxon>
        <taxon>Burkholderiaceae</taxon>
        <taxon>Pandoraea</taxon>
    </lineage>
</organism>
<protein>
    <submittedName>
        <fullName evidence="4">Cytochrome C biogenesis protein</fullName>
    </submittedName>
</protein>
<keyword evidence="2" id="KW-0812">Transmembrane</keyword>
<feature type="transmembrane region" description="Helical" evidence="2">
    <location>
        <begin position="70"/>
        <end position="88"/>
    </location>
</feature>
<dbReference type="InterPro" id="IPR013740">
    <property type="entry name" value="Redoxin"/>
</dbReference>
<feature type="region of interest" description="Disordered" evidence="1">
    <location>
        <begin position="298"/>
        <end position="321"/>
    </location>
</feature>